<organism evidence="1 2">
    <name type="scientific">Fimbriiglobus ruber</name>
    <dbReference type="NCBI Taxonomy" id="1908690"/>
    <lineage>
        <taxon>Bacteria</taxon>
        <taxon>Pseudomonadati</taxon>
        <taxon>Planctomycetota</taxon>
        <taxon>Planctomycetia</taxon>
        <taxon>Gemmatales</taxon>
        <taxon>Gemmataceae</taxon>
        <taxon>Fimbriiglobus</taxon>
    </lineage>
</organism>
<keyword evidence="2" id="KW-1185">Reference proteome</keyword>
<dbReference type="AlphaFoldDB" id="A0A225DHV1"/>
<dbReference type="EMBL" id="NIDE01000017">
    <property type="protein sequence ID" value="OWK36769.1"/>
    <property type="molecule type" value="Genomic_DNA"/>
</dbReference>
<dbReference type="OrthoDB" id="193932at2"/>
<dbReference type="Proteomes" id="UP000214646">
    <property type="component" value="Unassembled WGS sequence"/>
</dbReference>
<gene>
    <name evidence="1" type="ORF">FRUB_09332</name>
</gene>
<comment type="caution">
    <text evidence="1">The sequence shown here is derived from an EMBL/GenBank/DDBJ whole genome shotgun (WGS) entry which is preliminary data.</text>
</comment>
<accession>A0A225DHV1</accession>
<reference evidence="2" key="1">
    <citation type="submission" date="2017-06" db="EMBL/GenBank/DDBJ databases">
        <title>Genome analysis of Fimbriiglobus ruber SP5, the first member of the order Planctomycetales with confirmed chitinolytic capability.</title>
        <authorList>
            <person name="Ravin N.V."/>
            <person name="Rakitin A.L."/>
            <person name="Ivanova A.A."/>
            <person name="Beletsky A.V."/>
            <person name="Kulichevskaya I.S."/>
            <person name="Mardanov A.V."/>
            <person name="Dedysh S.N."/>
        </authorList>
    </citation>
    <scope>NUCLEOTIDE SEQUENCE [LARGE SCALE GENOMIC DNA]</scope>
    <source>
        <strain evidence="2">SP5</strain>
    </source>
</reference>
<evidence type="ECO:0000313" key="1">
    <source>
        <dbReference type="EMBL" id="OWK36769.1"/>
    </source>
</evidence>
<protein>
    <submittedName>
        <fullName evidence="1">Uncharacterized protein</fullName>
    </submittedName>
</protein>
<evidence type="ECO:0000313" key="2">
    <source>
        <dbReference type="Proteomes" id="UP000214646"/>
    </source>
</evidence>
<proteinExistence type="predicted"/>
<name>A0A225DHV1_9BACT</name>
<sequence length="116" mass="12283">MSLPLRVLYCHCAYANVVPKAVKEDVLRQLTESGVAFDAVPDLCELSAKKDPCLAELAGGGPVKIVACYPRAVKWLFSAAGTPLPTDGIEVLNMRTETADAIAQNLLGRAAPEVTS</sequence>
<dbReference type="RefSeq" id="WP_088259726.1">
    <property type="nucleotide sequence ID" value="NZ_NIDE01000017.1"/>
</dbReference>